<accession>A0A8S1XDU4</accession>
<keyword evidence="4" id="KW-1185">Reference proteome</keyword>
<keyword evidence="1" id="KW-0472">Membrane</keyword>
<dbReference type="OrthoDB" id="306876at2759"/>
<feature type="transmembrane region" description="Helical" evidence="1">
    <location>
        <begin position="287"/>
        <end position="305"/>
    </location>
</feature>
<sequence length="314" mass="36022">MDHFLYAIKSAINQLEIKQPRYAPIYYILTSSLMFSINSMLSKMISHIASSQIVFFRAIIMFLINFAVTSNQNIKLYGFTSKIIYEKHIWMFRNNLFLCRYYVGQCVRGSSSFQNFSSLDISYGDILFENRKGLDKSIYQLGCMLFWNLSHQLASSAIRNVRLSKKGKSSIDLNEWNNINVVCCYILINNTSINQYFSQDFILQYFSIISIVLTSVTLFITPAQQWLVPNYLEMSMLTLIGSTSYIIQLLMNRAYMKGNLTEISMLGQSQVIYGYVIDMFMGTNLSIFSICGTGVIVASLVKVVFDKSKQEKGH</sequence>
<feature type="transmembrane region" description="Helical" evidence="1">
    <location>
        <begin position="201"/>
        <end position="220"/>
    </location>
</feature>
<proteinExistence type="predicted"/>
<gene>
    <name evidence="2" type="ORF">POCTA_138.1.T1180224</name>
    <name evidence="3" type="ORF">POCTA_138.1.T1180225</name>
</gene>
<dbReference type="OMA" id="ICMITTE"/>
<feature type="transmembrane region" description="Helical" evidence="1">
    <location>
        <begin position="232"/>
        <end position="251"/>
    </location>
</feature>
<dbReference type="EMBL" id="CAJJDP010000118">
    <property type="protein sequence ID" value="CAD8199222.1"/>
    <property type="molecule type" value="Genomic_DNA"/>
</dbReference>
<evidence type="ECO:0000256" key="1">
    <source>
        <dbReference type="SAM" id="Phobius"/>
    </source>
</evidence>
<feature type="transmembrane region" description="Helical" evidence="1">
    <location>
        <begin position="21"/>
        <end position="41"/>
    </location>
</feature>
<comment type="caution">
    <text evidence="3">The sequence shown here is derived from an EMBL/GenBank/DDBJ whole genome shotgun (WGS) entry which is preliminary data.</text>
</comment>
<dbReference type="EMBL" id="CAJJDP010000118">
    <property type="protein sequence ID" value="CAD8199224.1"/>
    <property type="molecule type" value="Genomic_DNA"/>
</dbReference>
<evidence type="ECO:0000313" key="4">
    <source>
        <dbReference type="Proteomes" id="UP000683925"/>
    </source>
</evidence>
<protein>
    <submittedName>
        <fullName evidence="3">Uncharacterized protein</fullName>
    </submittedName>
</protein>
<organism evidence="3 4">
    <name type="scientific">Paramecium octaurelia</name>
    <dbReference type="NCBI Taxonomy" id="43137"/>
    <lineage>
        <taxon>Eukaryota</taxon>
        <taxon>Sar</taxon>
        <taxon>Alveolata</taxon>
        <taxon>Ciliophora</taxon>
        <taxon>Intramacronucleata</taxon>
        <taxon>Oligohymenophorea</taxon>
        <taxon>Peniculida</taxon>
        <taxon>Parameciidae</taxon>
        <taxon>Paramecium</taxon>
    </lineage>
</organism>
<reference evidence="3" key="1">
    <citation type="submission" date="2021-01" db="EMBL/GenBank/DDBJ databases">
        <authorList>
            <consortium name="Genoscope - CEA"/>
            <person name="William W."/>
        </authorList>
    </citation>
    <scope>NUCLEOTIDE SEQUENCE</scope>
</reference>
<keyword evidence="1" id="KW-0812">Transmembrane</keyword>
<feature type="transmembrane region" description="Helical" evidence="1">
    <location>
        <begin position="47"/>
        <end position="68"/>
    </location>
</feature>
<keyword evidence="1" id="KW-1133">Transmembrane helix</keyword>
<name>A0A8S1XDU4_PAROT</name>
<dbReference type="AlphaFoldDB" id="A0A8S1XDU4"/>
<evidence type="ECO:0000313" key="2">
    <source>
        <dbReference type="EMBL" id="CAD8199222.1"/>
    </source>
</evidence>
<dbReference type="Proteomes" id="UP000683925">
    <property type="component" value="Unassembled WGS sequence"/>
</dbReference>
<evidence type="ECO:0000313" key="3">
    <source>
        <dbReference type="EMBL" id="CAD8199224.1"/>
    </source>
</evidence>